<comment type="subcellular location">
    <subcellularLocation>
        <location evidence="1">Cell inner membrane</location>
        <topology evidence="1">Multi-pass membrane protein</topology>
    </subcellularLocation>
</comment>
<evidence type="ECO:0000256" key="4">
    <source>
        <dbReference type="ARBA" id="ARBA00022519"/>
    </source>
</evidence>
<keyword evidence="4" id="KW-0997">Cell inner membrane</keyword>
<organism evidence="11 12">
    <name type="scientific">Schaedlerella arabinosiphila</name>
    <dbReference type="NCBI Taxonomy" id="2044587"/>
    <lineage>
        <taxon>Bacteria</taxon>
        <taxon>Bacillati</taxon>
        <taxon>Bacillota</taxon>
        <taxon>Clostridia</taxon>
        <taxon>Lachnospirales</taxon>
        <taxon>Lachnospiraceae</taxon>
        <taxon>Schaedlerella</taxon>
    </lineage>
</organism>
<dbReference type="GO" id="GO:0015740">
    <property type="term" value="P:C4-dicarboxylate transport"/>
    <property type="evidence" value="ECO:0007669"/>
    <property type="project" value="TreeGrafter"/>
</dbReference>
<keyword evidence="5 9" id="KW-0812">Transmembrane</keyword>
<reference evidence="11" key="1">
    <citation type="submission" date="2018-10" db="EMBL/GenBank/DDBJ databases">
        <title>Schaedlerella arabinophila gen. nov. sp. nov., isolated from the mouse intestinal tract and comparative analysis with the genome of the closely related altered Schaedler flora strain ASF502.</title>
        <authorList>
            <person name="Miyake S."/>
            <person name="Soh M."/>
            <person name="Seedorf H."/>
        </authorList>
    </citation>
    <scope>NUCLEOTIDE SEQUENCE [LARGE SCALE GENOMIC DNA]</scope>
    <source>
        <strain evidence="11">DSM 106076</strain>
    </source>
</reference>
<feature type="transmembrane region" description="Helical" evidence="9">
    <location>
        <begin position="58"/>
        <end position="75"/>
    </location>
</feature>
<dbReference type="GO" id="GO:0005886">
    <property type="term" value="C:plasma membrane"/>
    <property type="evidence" value="ECO:0007669"/>
    <property type="project" value="UniProtKB-SubCell"/>
</dbReference>
<evidence type="ECO:0000256" key="2">
    <source>
        <dbReference type="ARBA" id="ARBA00022448"/>
    </source>
</evidence>
<dbReference type="InterPro" id="IPR007387">
    <property type="entry name" value="TRAP_DctQ"/>
</dbReference>
<dbReference type="Proteomes" id="UP000274920">
    <property type="component" value="Unassembled WGS sequence"/>
</dbReference>
<keyword evidence="7 9" id="KW-0472">Membrane</keyword>
<dbReference type="RefSeq" id="WP_125129157.1">
    <property type="nucleotide sequence ID" value="NZ_RHJS01000002.1"/>
</dbReference>
<evidence type="ECO:0000256" key="9">
    <source>
        <dbReference type="SAM" id="Phobius"/>
    </source>
</evidence>
<dbReference type="Pfam" id="PF04290">
    <property type="entry name" value="DctQ"/>
    <property type="match status" value="1"/>
</dbReference>
<keyword evidence="12" id="KW-1185">Reference proteome</keyword>
<evidence type="ECO:0000256" key="3">
    <source>
        <dbReference type="ARBA" id="ARBA00022475"/>
    </source>
</evidence>
<keyword evidence="6 9" id="KW-1133">Transmembrane helix</keyword>
<keyword evidence="3" id="KW-1003">Cell membrane</keyword>
<evidence type="ECO:0000256" key="8">
    <source>
        <dbReference type="ARBA" id="ARBA00038436"/>
    </source>
</evidence>
<evidence type="ECO:0000256" key="5">
    <source>
        <dbReference type="ARBA" id="ARBA00022692"/>
    </source>
</evidence>
<evidence type="ECO:0000256" key="1">
    <source>
        <dbReference type="ARBA" id="ARBA00004429"/>
    </source>
</evidence>
<evidence type="ECO:0000256" key="7">
    <source>
        <dbReference type="ARBA" id="ARBA00023136"/>
    </source>
</evidence>
<evidence type="ECO:0000313" key="11">
    <source>
        <dbReference type="EMBL" id="RRK33982.1"/>
    </source>
</evidence>
<comment type="similarity">
    <text evidence="8">Belongs to the TRAP transporter small permease family.</text>
</comment>
<dbReference type="InterPro" id="IPR055348">
    <property type="entry name" value="DctQ"/>
</dbReference>
<keyword evidence="2" id="KW-0813">Transport</keyword>
<evidence type="ECO:0000259" key="10">
    <source>
        <dbReference type="Pfam" id="PF04290"/>
    </source>
</evidence>
<feature type="transmembrane region" description="Helical" evidence="9">
    <location>
        <begin position="12"/>
        <end position="38"/>
    </location>
</feature>
<protein>
    <submittedName>
        <fullName evidence="11">TRAP transporter small permease</fullName>
    </submittedName>
</protein>
<comment type="caution">
    <text evidence="11">The sequence shown here is derived from an EMBL/GenBank/DDBJ whole genome shotgun (WGS) entry which is preliminary data.</text>
</comment>
<feature type="domain" description="Tripartite ATP-independent periplasmic transporters DctQ component" evidence="10">
    <location>
        <begin position="32"/>
        <end position="161"/>
    </location>
</feature>
<feature type="transmembrane region" description="Helical" evidence="9">
    <location>
        <begin position="138"/>
        <end position="166"/>
    </location>
</feature>
<dbReference type="GO" id="GO:0022857">
    <property type="term" value="F:transmembrane transporter activity"/>
    <property type="evidence" value="ECO:0007669"/>
    <property type="project" value="TreeGrafter"/>
</dbReference>
<evidence type="ECO:0000256" key="6">
    <source>
        <dbReference type="ARBA" id="ARBA00022989"/>
    </source>
</evidence>
<sequence>MKKLYFTLNKVSNVICKILSGLIVAVVIINAGSVLLQILNRYVIVKVSDLSFPWTEELSRYSMIWLCYLALPIVYREGSMAQLDLIFDRLGRKGKMALYILTRILCLIFIVIAVYFGIHVVRTRIMFTSSMLHAPGYMLYSAPIFGCILMAYEIVTEMIGVFSGILEPFYAGEKRQYPDVKKGEEV</sequence>
<evidence type="ECO:0000313" key="12">
    <source>
        <dbReference type="Proteomes" id="UP000274920"/>
    </source>
</evidence>
<dbReference type="PANTHER" id="PTHR35011:SF2">
    <property type="entry name" value="2,3-DIKETO-L-GULONATE TRAP TRANSPORTER SMALL PERMEASE PROTEIN YIAM"/>
    <property type="match status" value="1"/>
</dbReference>
<name>A0A3R8JSF0_9FIRM</name>
<accession>A0A3R8JSF0</accession>
<dbReference type="EMBL" id="RHJS01000002">
    <property type="protein sequence ID" value="RRK33982.1"/>
    <property type="molecule type" value="Genomic_DNA"/>
</dbReference>
<feature type="transmembrane region" description="Helical" evidence="9">
    <location>
        <begin position="96"/>
        <end position="118"/>
    </location>
</feature>
<dbReference type="AlphaFoldDB" id="A0A3R8JSF0"/>
<gene>
    <name evidence="11" type="ORF">EBB54_23485</name>
</gene>
<dbReference type="PANTHER" id="PTHR35011">
    <property type="entry name" value="2,3-DIKETO-L-GULONATE TRAP TRANSPORTER SMALL PERMEASE PROTEIN YIAM"/>
    <property type="match status" value="1"/>
</dbReference>
<proteinExistence type="inferred from homology"/>